<dbReference type="GO" id="GO:0016020">
    <property type="term" value="C:membrane"/>
    <property type="evidence" value="ECO:0007669"/>
    <property type="project" value="UniProtKB-SubCell"/>
</dbReference>
<comment type="caution">
    <text evidence="7">The sequence shown here is derived from an EMBL/GenBank/DDBJ whole genome shotgun (WGS) entry which is preliminary data.</text>
</comment>
<accession>A0A397SYA8</accession>
<sequence>MVAINKEKNAYSKVHVSDKKLFTIILYSVFVNNEYLITLRDIWKNPWVTGTLAAIALGLVGLLISPIIIKSIAHVLGFNTGGIVTGSFGSRLMSWYGGTITTGSVISILQSIGAVGLGPFAIYLSSGIGAAIGTIIGAIGGSELAKYFNKMELNDSETKILESFVQIDEQNKYNMIVFTLMPDLLNNDIMLKCFIEAFITCSSFSNFKLFHFNFKENNLSKSIEEKVNNTIYDLLIDNYGKNNVDIHFENFCIIRCRIFGYYLNLKKFQSSNFMIKLLVDIWKHINEDN</sequence>
<keyword evidence="3 6" id="KW-0812">Transmembrane</keyword>
<dbReference type="Pfam" id="PF06140">
    <property type="entry name" value="Ifi-6-16"/>
    <property type="match status" value="1"/>
</dbReference>
<dbReference type="PANTHER" id="PTHR16932">
    <property type="entry name" value="INTERFERON ALPHA-INDUCIBLE PROTEIN 27"/>
    <property type="match status" value="1"/>
</dbReference>
<dbReference type="AlphaFoldDB" id="A0A397SYA8"/>
<feature type="transmembrane region" description="Helical" evidence="6">
    <location>
        <begin position="120"/>
        <end position="141"/>
    </location>
</feature>
<dbReference type="Gene3D" id="6.10.110.10">
    <property type="match status" value="1"/>
</dbReference>
<protein>
    <submittedName>
        <fullName evidence="7">Uncharacterized protein</fullName>
    </submittedName>
</protein>
<dbReference type="EMBL" id="QKYT01000175">
    <property type="protein sequence ID" value="RIA90642.1"/>
    <property type="molecule type" value="Genomic_DNA"/>
</dbReference>
<proteinExistence type="inferred from homology"/>
<evidence type="ECO:0000256" key="3">
    <source>
        <dbReference type="ARBA" id="ARBA00022692"/>
    </source>
</evidence>
<keyword evidence="4 6" id="KW-1133">Transmembrane helix</keyword>
<dbReference type="InterPro" id="IPR038213">
    <property type="entry name" value="IFI6/IFI27-like_sf"/>
</dbReference>
<dbReference type="PANTHER" id="PTHR16932:SF18">
    <property type="entry name" value="INTERFERON, ALPHA-INDUCIBLE PROTEIN 27-LIKE 2"/>
    <property type="match status" value="1"/>
</dbReference>
<dbReference type="InterPro" id="IPR009311">
    <property type="entry name" value="IFI6/IFI27-like"/>
</dbReference>
<name>A0A397SYA8_9GLOM</name>
<evidence type="ECO:0000256" key="6">
    <source>
        <dbReference type="SAM" id="Phobius"/>
    </source>
</evidence>
<evidence type="ECO:0000256" key="4">
    <source>
        <dbReference type="ARBA" id="ARBA00022989"/>
    </source>
</evidence>
<evidence type="ECO:0000313" key="8">
    <source>
        <dbReference type="Proteomes" id="UP000265703"/>
    </source>
</evidence>
<evidence type="ECO:0000256" key="5">
    <source>
        <dbReference type="ARBA" id="ARBA00023136"/>
    </source>
</evidence>
<organism evidence="7 8">
    <name type="scientific">Glomus cerebriforme</name>
    <dbReference type="NCBI Taxonomy" id="658196"/>
    <lineage>
        <taxon>Eukaryota</taxon>
        <taxon>Fungi</taxon>
        <taxon>Fungi incertae sedis</taxon>
        <taxon>Mucoromycota</taxon>
        <taxon>Glomeromycotina</taxon>
        <taxon>Glomeromycetes</taxon>
        <taxon>Glomerales</taxon>
        <taxon>Glomeraceae</taxon>
        <taxon>Glomus</taxon>
    </lineage>
</organism>
<feature type="transmembrane region" description="Helical" evidence="6">
    <location>
        <begin position="51"/>
        <end position="73"/>
    </location>
</feature>
<keyword evidence="5 6" id="KW-0472">Membrane</keyword>
<feature type="transmembrane region" description="Helical" evidence="6">
    <location>
        <begin position="94"/>
        <end position="114"/>
    </location>
</feature>
<reference evidence="7 8" key="1">
    <citation type="submission" date="2018-06" db="EMBL/GenBank/DDBJ databases">
        <title>Comparative genomics reveals the genomic features of Rhizophagus irregularis, R. cerebriforme, R. diaphanum and Gigaspora rosea, and their symbiotic lifestyle signature.</title>
        <authorList>
            <person name="Morin E."/>
            <person name="San Clemente H."/>
            <person name="Chen E.C.H."/>
            <person name="De La Providencia I."/>
            <person name="Hainaut M."/>
            <person name="Kuo A."/>
            <person name="Kohler A."/>
            <person name="Murat C."/>
            <person name="Tang N."/>
            <person name="Roy S."/>
            <person name="Loubradou J."/>
            <person name="Henrissat B."/>
            <person name="Grigoriev I.V."/>
            <person name="Corradi N."/>
            <person name="Roux C."/>
            <person name="Martin F.M."/>
        </authorList>
    </citation>
    <scope>NUCLEOTIDE SEQUENCE [LARGE SCALE GENOMIC DNA]</scope>
    <source>
        <strain evidence="7 8">DAOM 227022</strain>
    </source>
</reference>
<comment type="similarity">
    <text evidence="2">Belongs to the IFI6/IFI27 family.</text>
</comment>
<gene>
    <name evidence="7" type="ORF">C1645_823093</name>
</gene>
<evidence type="ECO:0000313" key="7">
    <source>
        <dbReference type="EMBL" id="RIA90642.1"/>
    </source>
</evidence>
<evidence type="ECO:0000256" key="2">
    <source>
        <dbReference type="ARBA" id="ARBA00007262"/>
    </source>
</evidence>
<dbReference type="OrthoDB" id="440424at2759"/>
<comment type="subcellular location">
    <subcellularLocation>
        <location evidence="1">Membrane</location>
        <topology evidence="1">Multi-pass membrane protein</topology>
    </subcellularLocation>
</comment>
<feature type="transmembrane region" description="Helical" evidence="6">
    <location>
        <begin position="21"/>
        <end position="39"/>
    </location>
</feature>
<evidence type="ECO:0000256" key="1">
    <source>
        <dbReference type="ARBA" id="ARBA00004141"/>
    </source>
</evidence>
<keyword evidence="8" id="KW-1185">Reference proteome</keyword>
<dbReference type="Proteomes" id="UP000265703">
    <property type="component" value="Unassembled WGS sequence"/>
</dbReference>